<dbReference type="GO" id="GO:0032456">
    <property type="term" value="P:endocytic recycling"/>
    <property type="evidence" value="ECO:0007669"/>
    <property type="project" value="TreeGrafter"/>
</dbReference>
<dbReference type="ExpressionAtlas" id="A0A5K4FE17">
    <property type="expression patterns" value="baseline and differential"/>
</dbReference>
<dbReference type="GO" id="GO:0005829">
    <property type="term" value="C:cytosol"/>
    <property type="evidence" value="ECO:0007669"/>
    <property type="project" value="GOC"/>
</dbReference>
<accession>A0A5K4FE17</accession>
<dbReference type="PANTHER" id="PTHR15954">
    <property type="entry name" value="VACUOLAR PROTEIN SORTING-ASSOCIATED PROTEIN 51 HOMOLOG"/>
    <property type="match status" value="1"/>
</dbReference>
<comment type="function">
    <text evidence="3">Acts as component of the GARP complex that is involved in retrograde transport from early and late endosomes to the trans-Golgi network (TGN).</text>
</comment>
<dbReference type="GO" id="GO:1990745">
    <property type="term" value="C:EARP complex"/>
    <property type="evidence" value="ECO:0007669"/>
    <property type="project" value="TreeGrafter"/>
</dbReference>
<evidence type="ECO:0000256" key="3">
    <source>
        <dbReference type="RuleBase" id="RU368010"/>
    </source>
</evidence>
<dbReference type="WBParaSite" id="Smp_340500.6">
    <property type="protein sequence ID" value="Smp_340500.6"/>
    <property type="gene ID" value="Smp_340500"/>
</dbReference>
<dbReference type="AlphaFoldDB" id="A0A5K4FE17"/>
<protein>
    <recommendedName>
        <fullName evidence="2 3">Vacuolar protein sorting-associated protein 51 homolog</fullName>
    </recommendedName>
</protein>
<evidence type="ECO:0000256" key="2">
    <source>
        <dbReference type="ARBA" id="ARBA00016122"/>
    </source>
</evidence>
<comment type="similarity">
    <text evidence="1 3">Belongs to the VPS51 family.</text>
</comment>
<proteinExistence type="inferred from homology"/>
<dbReference type="InParanoid" id="A0A5K4FE17"/>
<dbReference type="GO" id="GO:0007041">
    <property type="term" value="P:lysosomal transport"/>
    <property type="evidence" value="ECO:0007669"/>
    <property type="project" value="TreeGrafter"/>
</dbReference>
<keyword evidence="3" id="KW-0333">Golgi apparatus</keyword>
<evidence type="ECO:0000313" key="4">
    <source>
        <dbReference type="WBParaSite" id="Smp_340500.6"/>
    </source>
</evidence>
<evidence type="ECO:0000256" key="1">
    <source>
        <dbReference type="ARBA" id="ARBA00006080"/>
    </source>
</evidence>
<dbReference type="GO" id="GO:0015031">
    <property type="term" value="P:protein transport"/>
    <property type="evidence" value="ECO:0007669"/>
    <property type="project" value="UniProtKB-UniRule"/>
</dbReference>
<dbReference type="GO" id="GO:0042147">
    <property type="term" value="P:retrograde transport, endosome to Golgi"/>
    <property type="evidence" value="ECO:0007669"/>
    <property type="project" value="UniProtKB-UniRule"/>
</dbReference>
<dbReference type="GO" id="GO:0007030">
    <property type="term" value="P:Golgi organization"/>
    <property type="evidence" value="ECO:0007669"/>
    <property type="project" value="UniProtKB-UniRule"/>
</dbReference>
<dbReference type="GO" id="GO:0000938">
    <property type="term" value="C:GARP complex"/>
    <property type="evidence" value="ECO:0007669"/>
    <property type="project" value="UniProtKB-UniRule"/>
</dbReference>
<name>A0A5K4FE17_SCHMA</name>
<keyword evidence="3" id="KW-0653">Protein transport</keyword>
<sequence length="151" mass="17250">MEDDLQRKVIKQRLKQFYGSDTNNSLVDQNDPLNIDSPSFDPQLYLDKSLRTKDLSDLISEEKALTDQIRSLDSDMQTLVYDNYSKFISATDTIRMMKSNFSYVQAEMNSLLQNIASIVSVSGAINRNFADKRKKLSTLTTTQLTLNKSCF</sequence>
<reference evidence="4" key="1">
    <citation type="submission" date="2019-11" db="UniProtKB">
        <authorList>
            <consortium name="WormBaseParasite"/>
        </authorList>
    </citation>
    <scope>IDENTIFICATION</scope>
    <source>
        <strain evidence="4">Puerto Rican</strain>
    </source>
</reference>
<organism evidence="4">
    <name type="scientific">Schistosoma mansoni</name>
    <name type="common">Blood fluke</name>
    <dbReference type="NCBI Taxonomy" id="6183"/>
    <lineage>
        <taxon>Eukaryota</taxon>
        <taxon>Metazoa</taxon>
        <taxon>Spiralia</taxon>
        <taxon>Lophotrochozoa</taxon>
        <taxon>Platyhelminthes</taxon>
        <taxon>Trematoda</taxon>
        <taxon>Digenea</taxon>
        <taxon>Strigeidida</taxon>
        <taxon>Schistosomatoidea</taxon>
        <taxon>Schistosomatidae</taxon>
        <taxon>Schistosoma</taxon>
    </lineage>
</organism>
<dbReference type="GO" id="GO:0006869">
    <property type="term" value="P:lipid transport"/>
    <property type="evidence" value="ECO:0007669"/>
    <property type="project" value="UniProtKB-UniRule"/>
</dbReference>
<comment type="subunit">
    <text evidence="3">Component of the Golgi-associated retrograde protein (GARP) complex.</text>
</comment>
<dbReference type="Pfam" id="PF08700">
    <property type="entry name" value="VPS51_Exo84_N"/>
    <property type="match status" value="1"/>
</dbReference>
<keyword evidence="3" id="KW-0813">Transport</keyword>
<keyword evidence="3" id="KW-0445">Lipid transport</keyword>
<comment type="subcellular location">
    <subcellularLocation>
        <location evidence="3">Golgi apparatus</location>
        <location evidence="3">trans-Golgi network</location>
    </subcellularLocation>
</comment>
<dbReference type="GO" id="GO:0016020">
    <property type="term" value="C:membrane"/>
    <property type="evidence" value="ECO:0007669"/>
    <property type="project" value="TreeGrafter"/>
</dbReference>
<dbReference type="STRING" id="6183.A0A5K4FE17"/>
<dbReference type="GO" id="GO:0048193">
    <property type="term" value="P:Golgi vesicle transport"/>
    <property type="evidence" value="ECO:0007669"/>
    <property type="project" value="TreeGrafter"/>
</dbReference>
<dbReference type="InterPro" id="IPR014812">
    <property type="entry name" value="Vps51"/>
</dbReference>
<dbReference type="PANTHER" id="PTHR15954:SF4">
    <property type="entry name" value="VACUOLAR PROTEIN SORTING-ASSOCIATED PROTEIN 51 HOMOLOG"/>
    <property type="match status" value="1"/>
</dbReference>